<evidence type="ECO:0000313" key="10">
    <source>
        <dbReference type="EMBL" id="OOQ83914.1"/>
    </source>
</evidence>
<feature type="transmembrane region" description="Helical" evidence="7">
    <location>
        <begin position="847"/>
        <end position="870"/>
    </location>
</feature>
<feature type="compositionally biased region" description="Basic and acidic residues" evidence="6">
    <location>
        <begin position="88"/>
        <end position="103"/>
    </location>
</feature>
<feature type="transmembrane region" description="Helical" evidence="7">
    <location>
        <begin position="638"/>
        <end position="659"/>
    </location>
</feature>
<keyword evidence="4 7" id="KW-0472">Membrane</keyword>
<accession>A0A1S9REF6</accession>
<keyword evidence="3 7" id="KW-1133">Transmembrane helix</keyword>
<dbReference type="Proteomes" id="UP000190744">
    <property type="component" value="Unassembled WGS sequence"/>
</dbReference>
<organism evidence="10 11">
    <name type="scientific">Penicillium brasilianum</name>
    <dbReference type="NCBI Taxonomy" id="104259"/>
    <lineage>
        <taxon>Eukaryota</taxon>
        <taxon>Fungi</taxon>
        <taxon>Dikarya</taxon>
        <taxon>Ascomycota</taxon>
        <taxon>Pezizomycotina</taxon>
        <taxon>Eurotiomycetes</taxon>
        <taxon>Eurotiomycetidae</taxon>
        <taxon>Eurotiales</taxon>
        <taxon>Aspergillaceae</taxon>
        <taxon>Penicillium</taxon>
    </lineage>
</organism>
<evidence type="ECO:0000256" key="4">
    <source>
        <dbReference type="ARBA" id="ARBA00023136"/>
    </source>
</evidence>
<feature type="transmembrane region" description="Helical" evidence="7">
    <location>
        <begin position="598"/>
        <end position="618"/>
    </location>
</feature>
<feature type="domain" description="Threonine/Serine exporter ThrE" evidence="9">
    <location>
        <begin position="720"/>
        <end position="867"/>
    </location>
</feature>
<dbReference type="PANTHER" id="PTHR31082:SF10">
    <property type="entry name" value="DUF1212 DOMAIN MEMBRANE PROTEIN (AFU_ORTHOLOGUE AFUA_3G01440)"/>
    <property type="match status" value="1"/>
</dbReference>
<evidence type="ECO:0000259" key="9">
    <source>
        <dbReference type="Pfam" id="PF12821"/>
    </source>
</evidence>
<dbReference type="PANTHER" id="PTHR31082">
    <property type="entry name" value="PHEROMONE-REGULATED MEMBRANE PROTEIN 10"/>
    <property type="match status" value="1"/>
</dbReference>
<feature type="region of interest" description="Disordered" evidence="6">
    <location>
        <begin position="319"/>
        <end position="373"/>
    </location>
</feature>
<feature type="transmembrane region" description="Helical" evidence="7">
    <location>
        <begin position="671"/>
        <end position="695"/>
    </location>
</feature>
<evidence type="ECO:0000256" key="3">
    <source>
        <dbReference type="ARBA" id="ARBA00022989"/>
    </source>
</evidence>
<feature type="domain" description="Threonine/serine exporter-like N-terminal" evidence="8">
    <location>
        <begin position="442"/>
        <end position="691"/>
    </location>
</feature>
<dbReference type="Pfam" id="PF06738">
    <property type="entry name" value="ThrE"/>
    <property type="match status" value="1"/>
</dbReference>
<dbReference type="GO" id="GO:0022857">
    <property type="term" value="F:transmembrane transporter activity"/>
    <property type="evidence" value="ECO:0007669"/>
    <property type="project" value="InterPro"/>
</dbReference>
<evidence type="ECO:0000256" key="7">
    <source>
        <dbReference type="SAM" id="Phobius"/>
    </source>
</evidence>
<evidence type="ECO:0000313" key="11">
    <source>
        <dbReference type="Proteomes" id="UP000190744"/>
    </source>
</evidence>
<dbReference type="GO" id="GO:0016020">
    <property type="term" value="C:membrane"/>
    <property type="evidence" value="ECO:0007669"/>
    <property type="project" value="UniProtKB-SubCell"/>
</dbReference>
<feature type="transmembrane region" description="Helical" evidence="7">
    <location>
        <begin position="740"/>
        <end position="757"/>
    </location>
</feature>
<keyword evidence="2 7" id="KW-0812">Transmembrane</keyword>
<comment type="caution">
    <text evidence="10">The sequence shown here is derived from an EMBL/GenBank/DDBJ whole genome shotgun (WGS) entry which is preliminary data.</text>
</comment>
<dbReference type="EMBL" id="LJBN01000188">
    <property type="protein sequence ID" value="OOQ83914.1"/>
    <property type="molecule type" value="Genomic_DNA"/>
</dbReference>
<sequence length="1301" mass="141492">MSDPIYAPHPSPNEEYAEFPLPAIDPIIPVTDSSRQSLERENTVDAHQYETGLADPQPEASPPLPAAETEQSRIRSPRVRFRSISRSISERYHHLHDGSHRGYSDPSDAAQHPLLPPPADLTEIPLSGSVTPPAPTFSRHAGRAGGRPPHNDNDPLPVDPEKREHRDQDVEHAHPALDRFRAAGQLLRQKTVQLTERLGRPVDDGEALSASILPDDLGIPMEELQARRARREVDRLRMLEAGEEPLEPPPSAEAHRLVRSMTQAQDNLALRKRRPRGAYQRSGQTTPEGMLKDFAARRRSSGGFPGGSGILSQLLKLHASQTNSSRPESVITDDSDSDTQVSSGMATPKKIGSLSPTIAPSAPTSGAATPRKEKIKWYKKSAHRSTSSLIDASMNLSSASLPAGAAGSLYPGKRHKKSKRRTRLEDEIRVTVHIAEILARQRYIMQLCRALMRYGAPTHRLEEYMQMTARVLEVSGQFLYLPGCMIMSFDDPTTRTAEVKLVRMVQGVDLGRLADTHNVYKNVVHDLIGVEEASQELDEIMSRKPRFNKWILVLTYGLASATVGPFAFSARPIDMPVIFCLGCLVGLMQHVLAPRSVLYSNVFEVTAAVLTSFLARALGSIKVTRNGQQEVLFCFSALAQSSIALILPGFMVLCSSLELQSHQMIAGSIRMVYAIIYSLFLGYGITVGTTIYGLIDGNATSATTCSNLDIYGSAYARQFPFVAVYAIFLAIVNHGKWKQMPVMVFIAVSGYITNYFSTTKLGTQSEVANTVGAFTIGVLGNLYSRIWHGHAATAILPGIFVLVPSGLASSGSLIAGIQYADEVRHNLETSGNSTSTNSLSDTSVASLGFGMIQVAIGITVGLFLAALVVYPFEECKLERLFSGTVTYIRKDSIIVASCRSQSAHDKVSAAEQQKYHSNSLRGAKRSSLSSQSKHRPVMRTLFSTDCVITDRAGVVENRHGVHAAIVDARGRLLYAVGDPSRITLARSAAKPAQALAIYETGALQKFNLDDADLALMCASHSSEDRHITRARNILSKIQCSEEDLQCGPHPAVSDVVNRSWIKADFTPTPVYSNCSGKHAGMLAGTKALGADVGTYHLLTNPMQVRVRQAVDEICHLDAKANGSLWGVDGCNLPAPAFPLHCLARMYAVFADGASQVESNAAETTPRTRALNKVFHAMSTYPELVAGDDRFCTELMRAFKGLVIGKIGADGCYGIGVKQTVWARELGAKGTLGIAVKIEDGNIQILYSAVAEILEQLQIGAPEMRQALSRFHRPDIQNTRGVVTGKTSHAFKVRTVDSSEAV</sequence>
<dbReference type="Pfam" id="PF06089">
    <property type="entry name" value="Asparaginase_II"/>
    <property type="match status" value="1"/>
</dbReference>
<proteinExistence type="inferred from homology"/>
<feature type="transmembrane region" description="Helical" evidence="7">
    <location>
        <begin position="715"/>
        <end position="733"/>
    </location>
</feature>
<comment type="similarity">
    <text evidence="5">Belongs to the ThrE exporter (TC 2.A.79) family.</text>
</comment>
<feature type="compositionally biased region" description="Basic and acidic residues" evidence="6">
    <location>
        <begin position="149"/>
        <end position="175"/>
    </location>
</feature>
<protein>
    <submittedName>
        <fullName evidence="10">DUF1212 domain membrane protein</fullName>
    </submittedName>
</protein>
<dbReference type="InterPro" id="IPR051361">
    <property type="entry name" value="ThrE/Ser_Exporter"/>
</dbReference>
<feature type="compositionally biased region" description="Basic and acidic residues" evidence="6">
    <location>
        <begin position="37"/>
        <end position="48"/>
    </location>
</feature>
<gene>
    <name evidence="10" type="ORF">PEBR_32421</name>
</gene>
<evidence type="ECO:0000256" key="5">
    <source>
        <dbReference type="ARBA" id="ARBA00034125"/>
    </source>
</evidence>
<dbReference type="InterPro" id="IPR010349">
    <property type="entry name" value="Asparaginase_II"/>
</dbReference>
<evidence type="ECO:0000256" key="1">
    <source>
        <dbReference type="ARBA" id="ARBA00004141"/>
    </source>
</evidence>
<feature type="transmembrane region" description="Helical" evidence="7">
    <location>
        <begin position="763"/>
        <end position="783"/>
    </location>
</feature>
<dbReference type="Pfam" id="PF12821">
    <property type="entry name" value="ThrE_2"/>
    <property type="match status" value="1"/>
</dbReference>
<evidence type="ECO:0000259" key="8">
    <source>
        <dbReference type="Pfam" id="PF06738"/>
    </source>
</evidence>
<reference evidence="11" key="1">
    <citation type="submission" date="2015-09" db="EMBL/GenBank/DDBJ databases">
        <authorList>
            <person name="Fill T.P."/>
            <person name="Baretta J.F."/>
            <person name="de Almeida L.G."/>
            <person name="Rocha M."/>
            <person name="de Souza D.H."/>
            <person name="Malavazi I."/>
            <person name="Cerdeira L.T."/>
            <person name="Hong H."/>
            <person name="Samborskyy M."/>
            <person name="de Vasconcelos A.T."/>
            <person name="Leadlay P."/>
            <person name="Rodrigues-Filho E."/>
        </authorList>
    </citation>
    <scope>NUCLEOTIDE SEQUENCE [LARGE SCALE GENOMIC DNA]</scope>
    <source>
        <strain evidence="11">LaBioMMi 136</strain>
    </source>
</reference>
<feature type="transmembrane region" description="Helical" evidence="7">
    <location>
        <begin position="795"/>
        <end position="820"/>
    </location>
</feature>
<feature type="region of interest" description="Disordered" evidence="6">
    <location>
        <begin position="1"/>
        <end position="175"/>
    </location>
</feature>
<feature type="transmembrane region" description="Helical" evidence="7">
    <location>
        <begin position="575"/>
        <end position="593"/>
    </location>
</feature>
<comment type="subcellular location">
    <subcellularLocation>
        <location evidence="1">Membrane</location>
        <topology evidence="1">Multi-pass membrane protein</topology>
    </subcellularLocation>
</comment>
<evidence type="ECO:0000256" key="6">
    <source>
        <dbReference type="SAM" id="MobiDB-lite"/>
    </source>
</evidence>
<feature type="compositionally biased region" description="Low complexity" evidence="6">
    <location>
        <begin position="353"/>
        <end position="369"/>
    </location>
</feature>
<feature type="transmembrane region" description="Helical" evidence="7">
    <location>
        <begin position="550"/>
        <end position="569"/>
    </location>
</feature>
<dbReference type="InterPro" id="IPR010619">
    <property type="entry name" value="ThrE-like_N"/>
</dbReference>
<evidence type="ECO:0000256" key="2">
    <source>
        <dbReference type="ARBA" id="ARBA00022692"/>
    </source>
</evidence>
<dbReference type="InterPro" id="IPR024528">
    <property type="entry name" value="ThrE_2"/>
</dbReference>
<name>A0A1S9REF6_PENBI</name>